<protein>
    <recommendedName>
        <fullName evidence="3">DDE Tnp4 domain-containing protein</fullName>
    </recommendedName>
</protein>
<reference evidence="5" key="2">
    <citation type="submission" date="2015-01" db="EMBL/GenBank/DDBJ databases">
        <title>Evolutionary Origins and Diversification of the Mycorrhizal Mutualists.</title>
        <authorList>
            <consortium name="DOE Joint Genome Institute"/>
            <consortium name="Mycorrhizal Genomics Consortium"/>
            <person name="Kohler A."/>
            <person name="Kuo A."/>
            <person name="Nagy L.G."/>
            <person name="Floudas D."/>
            <person name="Copeland A."/>
            <person name="Barry K.W."/>
            <person name="Cichocki N."/>
            <person name="Veneault-Fourrey C."/>
            <person name="LaButti K."/>
            <person name="Lindquist E.A."/>
            <person name="Lipzen A."/>
            <person name="Lundell T."/>
            <person name="Morin E."/>
            <person name="Murat C."/>
            <person name="Riley R."/>
            <person name="Ohm R."/>
            <person name="Sun H."/>
            <person name="Tunlid A."/>
            <person name="Henrissat B."/>
            <person name="Grigoriev I.V."/>
            <person name="Hibbett D.S."/>
            <person name="Martin F."/>
        </authorList>
    </citation>
    <scope>NUCLEOTIDE SEQUENCE [LARGE SCALE GENOMIC DNA]</scope>
    <source>
        <strain evidence="5">Ve08.2h10</strain>
    </source>
</reference>
<dbReference type="HOGENOM" id="CLU_018552_1_1_1"/>
<keyword evidence="2" id="KW-0479">Metal-binding</keyword>
<gene>
    <name evidence="4" type="ORF">PAXRUDRAFT_155487</name>
</gene>
<dbReference type="InterPro" id="IPR027806">
    <property type="entry name" value="HARBI1_dom"/>
</dbReference>
<evidence type="ECO:0000256" key="1">
    <source>
        <dbReference type="ARBA" id="ARBA00001968"/>
    </source>
</evidence>
<reference evidence="4 5" key="1">
    <citation type="submission" date="2014-04" db="EMBL/GenBank/DDBJ databases">
        <authorList>
            <consortium name="DOE Joint Genome Institute"/>
            <person name="Kuo A."/>
            <person name="Kohler A."/>
            <person name="Jargeat P."/>
            <person name="Nagy L.G."/>
            <person name="Floudas D."/>
            <person name="Copeland A."/>
            <person name="Barry K.W."/>
            <person name="Cichocki N."/>
            <person name="Veneault-Fourrey C."/>
            <person name="LaButti K."/>
            <person name="Lindquist E.A."/>
            <person name="Lipzen A."/>
            <person name="Lundell T."/>
            <person name="Morin E."/>
            <person name="Murat C."/>
            <person name="Sun H."/>
            <person name="Tunlid A."/>
            <person name="Henrissat B."/>
            <person name="Grigoriev I.V."/>
            <person name="Hibbett D.S."/>
            <person name="Martin F."/>
            <person name="Nordberg H.P."/>
            <person name="Cantor M.N."/>
            <person name="Hua S.X."/>
        </authorList>
    </citation>
    <scope>NUCLEOTIDE SEQUENCE [LARGE SCALE GENOMIC DNA]</scope>
    <source>
        <strain evidence="4 5">Ve08.2h10</strain>
    </source>
</reference>
<feature type="non-terminal residue" evidence="4">
    <location>
        <position position="1"/>
    </location>
</feature>
<proteinExistence type="predicted"/>
<name>A0A0D0D0X8_9AGAM</name>
<evidence type="ECO:0000313" key="4">
    <source>
        <dbReference type="EMBL" id="KIK81688.1"/>
    </source>
</evidence>
<evidence type="ECO:0000313" key="5">
    <source>
        <dbReference type="Proteomes" id="UP000054538"/>
    </source>
</evidence>
<dbReference type="Pfam" id="PF13359">
    <property type="entry name" value="DDE_Tnp_4"/>
    <property type="match status" value="1"/>
</dbReference>
<dbReference type="OrthoDB" id="2641813at2759"/>
<sequence>WRNSVFAVNASAINLFVKPGLYGEMFYDQKSNYSLNCQLVIKSHNILIVDYSLVQLGSIHNVYTFQNTHIAKSHGALIPWGHWTWGDMAYPTEKWCVVPFKKPWGKPKSEAEHIQLICVKGTCV</sequence>
<evidence type="ECO:0000256" key="2">
    <source>
        <dbReference type="ARBA" id="ARBA00022723"/>
    </source>
</evidence>
<dbReference type="InParanoid" id="A0A0D0D0X8"/>
<dbReference type="EMBL" id="KN825750">
    <property type="protein sequence ID" value="KIK81688.1"/>
    <property type="molecule type" value="Genomic_DNA"/>
</dbReference>
<comment type="cofactor">
    <cofactor evidence="1">
        <name>a divalent metal cation</name>
        <dbReference type="ChEBI" id="CHEBI:60240"/>
    </cofactor>
</comment>
<accession>A0A0D0D0X8</accession>
<feature type="domain" description="DDE Tnp4" evidence="3">
    <location>
        <begin position="23"/>
        <end position="113"/>
    </location>
</feature>
<evidence type="ECO:0000259" key="3">
    <source>
        <dbReference type="Pfam" id="PF13359"/>
    </source>
</evidence>
<keyword evidence="5" id="KW-1185">Reference proteome</keyword>
<organism evidence="4 5">
    <name type="scientific">Paxillus rubicundulus Ve08.2h10</name>
    <dbReference type="NCBI Taxonomy" id="930991"/>
    <lineage>
        <taxon>Eukaryota</taxon>
        <taxon>Fungi</taxon>
        <taxon>Dikarya</taxon>
        <taxon>Basidiomycota</taxon>
        <taxon>Agaricomycotina</taxon>
        <taxon>Agaricomycetes</taxon>
        <taxon>Agaricomycetidae</taxon>
        <taxon>Boletales</taxon>
        <taxon>Paxilineae</taxon>
        <taxon>Paxillaceae</taxon>
        <taxon>Paxillus</taxon>
    </lineage>
</organism>
<dbReference type="AlphaFoldDB" id="A0A0D0D0X8"/>
<dbReference type="Proteomes" id="UP000054538">
    <property type="component" value="Unassembled WGS sequence"/>
</dbReference>
<dbReference type="GO" id="GO:0046872">
    <property type="term" value="F:metal ion binding"/>
    <property type="evidence" value="ECO:0007669"/>
    <property type="project" value="UniProtKB-KW"/>
</dbReference>